<sequence>MRTDSALRPDPVVPLDVDDLAAAAEGEVEEVPLRRSSVQAAIASVISAVVVVALLLVVVQWVEAAATDAANGTECRGPDCVEVQLGDLAIPAATALPAGTTVVASNRFAKLDEQFVYFEVRMPPDSALPAFPQPWVGVSDSGDDENRNARRMLGRGYTDVFWSGDYAAGTDDDGSILIIGQYQTGD</sequence>
<dbReference type="RefSeq" id="WP_108963078.1">
    <property type="nucleotide sequence ID" value="NZ_QEFB01000011.1"/>
</dbReference>
<dbReference type="Proteomes" id="UP000244962">
    <property type="component" value="Unassembled WGS sequence"/>
</dbReference>
<comment type="caution">
    <text evidence="2">The sequence shown here is derived from an EMBL/GenBank/DDBJ whole genome shotgun (WGS) entry which is preliminary data.</text>
</comment>
<evidence type="ECO:0000313" key="2">
    <source>
        <dbReference type="EMBL" id="PWC06626.1"/>
    </source>
</evidence>
<keyword evidence="1" id="KW-0812">Transmembrane</keyword>
<name>A0A2U1TCM3_9MICO</name>
<dbReference type="EMBL" id="QEFB01000011">
    <property type="protein sequence ID" value="PWC06626.1"/>
    <property type="molecule type" value="Genomic_DNA"/>
</dbReference>
<gene>
    <name evidence="2" type="ORF">DF223_10175</name>
</gene>
<organism evidence="2 3">
    <name type="scientific">Mycetocola zhujimingii</name>
    <dbReference type="NCBI Taxonomy" id="2079792"/>
    <lineage>
        <taxon>Bacteria</taxon>
        <taxon>Bacillati</taxon>
        <taxon>Actinomycetota</taxon>
        <taxon>Actinomycetes</taxon>
        <taxon>Micrococcales</taxon>
        <taxon>Microbacteriaceae</taxon>
        <taxon>Mycetocola</taxon>
    </lineage>
</organism>
<protein>
    <submittedName>
        <fullName evidence="2">Uncharacterized protein</fullName>
    </submittedName>
</protein>
<feature type="transmembrane region" description="Helical" evidence="1">
    <location>
        <begin position="40"/>
        <end position="62"/>
    </location>
</feature>
<keyword evidence="3" id="KW-1185">Reference proteome</keyword>
<accession>A0A2U1TCM3</accession>
<proteinExistence type="predicted"/>
<reference evidence="3" key="1">
    <citation type="submission" date="2018-04" db="EMBL/GenBank/DDBJ databases">
        <authorList>
            <person name="Liu S."/>
            <person name="Wang Z."/>
            <person name="Li J."/>
        </authorList>
    </citation>
    <scope>NUCLEOTIDE SEQUENCE [LARGE SCALE GENOMIC DNA]</scope>
    <source>
        <strain evidence="3">622</strain>
    </source>
</reference>
<keyword evidence="1" id="KW-0472">Membrane</keyword>
<keyword evidence="1" id="KW-1133">Transmembrane helix</keyword>
<evidence type="ECO:0000256" key="1">
    <source>
        <dbReference type="SAM" id="Phobius"/>
    </source>
</evidence>
<evidence type="ECO:0000313" key="3">
    <source>
        <dbReference type="Proteomes" id="UP000244962"/>
    </source>
</evidence>
<dbReference type="AlphaFoldDB" id="A0A2U1TCM3"/>